<dbReference type="Pfam" id="PF09439">
    <property type="entry name" value="SRPRB"/>
    <property type="match status" value="1"/>
</dbReference>
<evidence type="ECO:0000256" key="10">
    <source>
        <dbReference type="ARBA" id="ARBA00023170"/>
    </source>
</evidence>
<reference evidence="13 14" key="1">
    <citation type="submission" date="2019-03" db="EMBL/GenBank/DDBJ databases">
        <authorList>
            <person name="Gaulin E."/>
            <person name="Dumas B."/>
        </authorList>
    </citation>
    <scope>NUCLEOTIDE SEQUENCE [LARGE SCALE GENOMIC DNA]</scope>
    <source>
        <strain evidence="13">CBS 568.67</strain>
    </source>
</reference>
<keyword evidence="4 11" id="KW-0812">Transmembrane</keyword>
<dbReference type="PANTHER" id="PTHR45909">
    <property type="entry name" value="ADP-RIBOSYLATION FACTOR-RELATED PROTEIN 1"/>
    <property type="match status" value="1"/>
</dbReference>
<comment type="similarity">
    <text evidence="2">Belongs to the SRP receptor beta subunit family.</text>
</comment>
<dbReference type="GO" id="GO:0005525">
    <property type="term" value="F:GTP binding"/>
    <property type="evidence" value="ECO:0007669"/>
    <property type="project" value="UniProtKB-KW"/>
</dbReference>
<evidence type="ECO:0000256" key="9">
    <source>
        <dbReference type="ARBA" id="ARBA00023136"/>
    </source>
</evidence>
<keyword evidence="8" id="KW-0342">GTP-binding</keyword>
<dbReference type="GO" id="GO:0006886">
    <property type="term" value="P:intracellular protein transport"/>
    <property type="evidence" value="ECO:0007669"/>
    <property type="project" value="TreeGrafter"/>
</dbReference>
<keyword evidence="9 11" id="KW-0472">Membrane</keyword>
<evidence type="ECO:0000256" key="4">
    <source>
        <dbReference type="ARBA" id="ARBA00022692"/>
    </source>
</evidence>
<evidence type="ECO:0000256" key="2">
    <source>
        <dbReference type="ARBA" id="ARBA00005619"/>
    </source>
</evidence>
<evidence type="ECO:0000256" key="8">
    <source>
        <dbReference type="ARBA" id="ARBA00023134"/>
    </source>
</evidence>
<proteinExistence type="inferred from homology"/>
<sequence>MSREDEERTLYVVYAVAGAVLLLLVAFIIKMAASGSGPGGKRDVILLVGPCGGGKTALFHRLRDGPSPTLETVTSMKETLESFPLFDEDSANVSVLDFPGHERLRSQVSQFYPIAKKLVFVVDSTTVSDPAQVRKAAEFLFDVFTHPKLNDTAIPVLIACSKSDLTTAAAPGRIQSLLEAELTQLKSTRASLEAHDDDESIPLGRDNVPFAFDVDAPCEVVFETYSIHSAEAIAPLLDFILQE</sequence>
<gene>
    <name evidence="13" type="primary">Aste57867_2740</name>
    <name evidence="12" type="ORF">As57867_002733</name>
    <name evidence="13" type="ORF">ASTE57867_2740</name>
</gene>
<evidence type="ECO:0000256" key="11">
    <source>
        <dbReference type="SAM" id="Phobius"/>
    </source>
</evidence>
<dbReference type="GO" id="GO:0034067">
    <property type="term" value="P:protein localization to Golgi apparatus"/>
    <property type="evidence" value="ECO:0007669"/>
    <property type="project" value="TreeGrafter"/>
</dbReference>
<evidence type="ECO:0000313" key="14">
    <source>
        <dbReference type="Proteomes" id="UP000332933"/>
    </source>
</evidence>
<dbReference type="GO" id="GO:0005794">
    <property type="term" value="C:Golgi apparatus"/>
    <property type="evidence" value="ECO:0007669"/>
    <property type="project" value="TreeGrafter"/>
</dbReference>
<dbReference type="InterPro" id="IPR024156">
    <property type="entry name" value="Small_GTPase_ARF"/>
</dbReference>
<dbReference type="SUPFAM" id="SSF52540">
    <property type="entry name" value="P-loop containing nucleoside triphosphate hydrolases"/>
    <property type="match status" value="1"/>
</dbReference>
<dbReference type="InterPro" id="IPR019009">
    <property type="entry name" value="SRP_receptor_beta_su"/>
</dbReference>
<dbReference type="EMBL" id="VJMH01000379">
    <property type="protein sequence ID" value="KAF0716637.1"/>
    <property type="molecule type" value="Genomic_DNA"/>
</dbReference>
<keyword evidence="7 11" id="KW-1133">Transmembrane helix</keyword>
<evidence type="ECO:0000313" key="13">
    <source>
        <dbReference type="EMBL" id="VFT79932.1"/>
    </source>
</evidence>
<keyword evidence="5" id="KW-0547">Nucleotide-binding</keyword>
<dbReference type="GO" id="GO:0003924">
    <property type="term" value="F:GTPase activity"/>
    <property type="evidence" value="ECO:0007669"/>
    <property type="project" value="TreeGrafter"/>
</dbReference>
<evidence type="ECO:0000256" key="7">
    <source>
        <dbReference type="ARBA" id="ARBA00022989"/>
    </source>
</evidence>
<comment type="subcellular location">
    <subcellularLocation>
        <location evidence="1">Endoplasmic reticulum membrane</location>
        <topology evidence="1">Single-pass membrane protein</topology>
    </subcellularLocation>
</comment>
<protein>
    <recommendedName>
        <fullName evidence="3">Signal recognition particle receptor subunit beta</fullName>
    </recommendedName>
</protein>
<dbReference type="EMBL" id="CAADRA010000379">
    <property type="protein sequence ID" value="VFT79932.1"/>
    <property type="molecule type" value="Genomic_DNA"/>
</dbReference>
<dbReference type="PANTHER" id="PTHR45909:SF1">
    <property type="entry name" value="ADP-RIBOSYLATION FACTOR-RELATED PROTEIN 1"/>
    <property type="match status" value="1"/>
</dbReference>
<dbReference type="OrthoDB" id="41266at2759"/>
<evidence type="ECO:0000313" key="12">
    <source>
        <dbReference type="EMBL" id="KAF0716637.1"/>
    </source>
</evidence>
<keyword evidence="10" id="KW-0675">Receptor</keyword>
<evidence type="ECO:0000256" key="1">
    <source>
        <dbReference type="ARBA" id="ARBA00004389"/>
    </source>
</evidence>
<dbReference type="InterPro" id="IPR027417">
    <property type="entry name" value="P-loop_NTPase"/>
</dbReference>
<accession>A0A485KDV8</accession>
<keyword evidence="6" id="KW-0256">Endoplasmic reticulum</keyword>
<evidence type="ECO:0000256" key="6">
    <source>
        <dbReference type="ARBA" id="ARBA00022824"/>
    </source>
</evidence>
<organism evidence="13 14">
    <name type="scientific">Aphanomyces stellatus</name>
    <dbReference type="NCBI Taxonomy" id="120398"/>
    <lineage>
        <taxon>Eukaryota</taxon>
        <taxon>Sar</taxon>
        <taxon>Stramenopiles</taxon>
        <taxon>Oomycota</taxon>
        <taxon>Saprolegniomycetes</taxon>
        <taxon>Saprolegniales</taxon>
        <taxon>Verrucalvaceae</taxon>
        <taxon>Aphanomyces</taxon>
    </lineage>
</organism>
<keyword evidence="14" id="KW-1185">Reference proteome</keyword>
<feature type="transmembrane region" description="Helical" evidence="11">
    <location>
        <begin position="12"/>
        <end position="33"/>
    </location>
</feature>
<reference evidence="12" key="2">
    <citation type="submission" date="2019-06" db="EMBL/GenBank/DDBJ databases">
        <title>Genomics analysis of Aphanomyces spp. identifies a new class of oomycete effector associated with host adaptation.</title>
        <authorList>
            <person name="Gaulin E."/>
        </authorList>
    </citation>
    <scope>NUCLEOTIDE SEQUENCE</scope>
    <source>
        <strain evidence="12">CBS 578.67</strain>
    </source>
</reference>
<dbReference type="GO" id="GO:0043001">
    <property type="term" value="P:Golgi to plasma membrane protein transport"/>
    <property type="evidence" value="ECO:0007669"/>
    <property type="project" value="TreeGrafter"/>
</dbReference>
<evidence type="ECO:0000256" key="5">
    <source>
        <dbReference type="ARBA" id="ARBA00022741"/>
    </source>
</evidence>
<evidence type="ECO:0000256" key="3">
    <source>
        <dbReference type="ARBA" id="ARBA00020256"/>
    </source>
</evidence>
<dbReference type="AlphaFoldDB" id="A0A485KDV8"/>
<dbReference type="Proteomes" id="UP000332933">
    <property type="component" value="Unassembled WGS sequence"/>
</dbReference>
<name>A0A485KDV8_9STRA</name>
<dbReference type="GO" id="GO:0005789">
    <property type="term" value="C:endoplasmic reticulum membrane"/>
    <property type="evidence" value="ECO:0007669"/>
    <property type="project" value="UniProtKB-SubCell"/>
</dbReference>
<dbReference type="Gene3D" id="3.40.50.300">
    <property type="entry name" value="P-loop containing nucleotide triphosphate hydrolases"/>
    <property type="match status" value="1"/>
</dbReference>